<dbReference type="InterPro" id="IPR036641">
    <property type="entry name" value="HPT_dom_sf"/>
</dbReference>
<reference evidence="1 2" key="1">
    <citation type="submission" date="2015-12" db="EMBL/GenBank/DDBJ databases">
        <title>Genome sequence of Oceanibaculum pacificum MCCC 1A02656.</title>
        <authorList>
            <person name="Lu L."/>
            <person name="Lai Q."/>
            <person name="Shao Z."/>
            <person name="Qian P."/>
        </authorList>
    </citation>
    <scope>NUCLEOTIDE SEQUENCE [LARGE SCALE GENOMIC DNA]</scope>
    <source>
        <strain evidence="1 2">MCCC 1A02656</strain>
    </source>
</reference>
<name>A0A154WCX3_9PROT</name>
<proteinExistence type="predicted"/>
<evidence type="ECO:0000313" key="1">
    <source>
        <dbReference type="EMBL" id="KZD11369.1"/>
    </source>
</evidence>
<dbReference type="SUPFAM" id="SSF47226">
    <property type="entry name" value="Histidine-containing phosphotransfer domain, HPT domain"/>
    <property type="match status" value="1"/>
</dbReference>
<dbReference type="EMBL" id="LPXN01000078">
    <property type="protein sequence ID" value="KZD11369.1"/>
    <property type="molecule type" value="Genomic_DNA"/>
</dbReference>
<dbReference type="STRING" id="580166.AUP43_18135"/>
<keyword evidence="2" id="KW-1185">Reference proteome</keyword>
<organism evidence="1 2">
    <name type="scientific">Oceanibaculum pacificum</name>
    <dbReference type="NCBI Taxonomy" id="580166"/>
    <lineage>
        <taxon>Bacteria</taxon>
        <taxon>Pseudomonadati</taxon>
        <taxon>Pseudomonadota</taxon>
        <taxon>Alphaproteobacteria</taxon>
        <taxon>Rhodospirillales</taxon>
        <taxon>Oceanibaculaceae</taxon>
        <taxon>Oceanibaculum</taxon>
    </lineage>
</organism>
<dbReference type="GO" id="GO:0000160">
    <property type="term" value="P:phosphorelay signal transduction system"/>
    <property type="evidence" value="ECO:0007669"/>
    <property type="project" value="InterPro"/>
</dbReference>
<dbReference type="RefSeq" id="WP_067553609.1">
    <property type="nucleotide sequence ID" value="NZ_LPXN01000078.1"/>
</dbReference>
<evidence type="ECO:0008006" key="3">
    <source>
        <dbReference type="Google" id="ProtNLM"/>
    </source>
</evidence>
<dbReference type="AlphaFoldDB" id="A0A154WCX3"/>
<comment type="caution">
    <text evidence="1">The sequence shown here is derived from an EMBL/GenBank/DDBJ whole genome shotgun (WGS) entry which is preliminary data.</text>
</comment>
<dbReference type="Gene3D" id="1.20.120.160">
    <property type="entry name" value="HPT domain"/>
    <property type="match status" value="1"/>
</dbReference>
<evidence type="ECO:0000313" key="2">
    <source>
        <dbReference type="Proteomes" id="UP000076400"/>
    </source>
</evidence>
<dbReference type="Proteomes" id="UP000076400">
    <property type="component" value="Unassembled WGS sequence"/>
</dbReference>
<accession>A0A154WCX3</accession>
<protein>
    <recommendedName>
        <fullName evidence="3">HPt domain-containing protein</fullName>
    </recommendedName>
</protein>
<dbReference type="OrthoDB" id="9786548at2"/>
<gene>
    <name evidence="1" type="ORF">AUP43_18135</name>
</gene>
<sequence length="165" mass="18260">MSDEQKDRKIEIIHPPNRLKARVSVAGGGGGIDNELLRRAESAVARYTSETDFAEDIHGDIIRLQEALTSLERLQDNQAEFLMAMYEIAHDIRGVGETFGYPIASRLANSLCRFLEGRMHVSPAEKEILGAHIDALSMVIERKLQGDGGDDGRDLVEAIESLVEE</sequence>